<sequence>MRVFVSYTQRDGLVTREKLELLNSHLKTSCTPFIHLIHGEKAKYQQANVILNIIKSKAVLLVKSPETTSSPWVKLELSIAKKLSIPILEISIEDIDNKDKIQKSLLSTQQMKIKPTNSLKAG</sequence>
<dbReference type="Pfam" id="PF08937">
    <property type="entry name" value="ThsB_TIR"/>
    <property type="match status" value="1"/>
</dbReference>
<proteinExistence type="predicted"/>
<keyword evidence="3" id="KW-1185">Reference proteome</keyword>
<reference evidence="2 3" key="1">
    <citation type="submission" date="2019-09" db="EMBL/GenBank/DDBJ databases">
        <title>Prosopis cineraria nodule microbiome.</title>
        <authorList>
            <person name="Chaluvadi S.R."/>
            <person name="Ali R."/>
            <person name="Wang X."/>
        </authorList>
    </citation>
    <scope>NUCLEOTIDE SEQUENCE [LARGE SCALE GENOMIC DNA]</scope>
    <source>
        <strain evidence="2 3">BG1</strain>
    </source>
</reference>
<evidence type="ECO:0000313" key="2">
    <source>
        <dbReference type="EMBL" id="QEY73066.1"/>
    </source>
</evidence>
<dbReference type="SUPFAM" id="SSF52200">
    <property type="entry name" value="Toll/Interleukin receptor TIR domain"/>
    <property type="match status" value="1"/>
</dbReference>
<dbReference type="InterPro" id="IPR035897">
    <property type="entry name" value="Toll_tir_struct_dom_sf"/>
</dbReference>
<evidence type="ECO:0000313" key="3">
    <source>
        <dbReference type="Proteomes" id="UP000326659"/>
    </source>
</evidence>
<feature type="domain" description="Thoeris protein ThsB TIR-like" evidence="1">
    <location>
        <begin position="17"/>
        <end position="93"/>
    </location>
</feature>
<accession>A0A9X7N124</accession>
<dbReference type="EMBL" id="CP043626">
    <property type="protein sequence ID" value="QEY73066.1"/>
    <property type="molecule type" value="Genomic_DNA"/>
</dbReference>
<dbReference type="Gene3D" id="3.40.50.10140">
    <property type="entry name" value="Toll/interleukin-1 receptor homology (TIR) domain"/>
    <property type="match status" value="1"/>
</dbReference>
<organism evidence="2 3">
    <name type="scientific">Pseudomonas denitrificans</name>
    <dbReference type="NCBI Taxonomy" id="43306"/>
    <lineage>
        <taxon>Bacteria</taxon>
        <taxon>Pseudomonadati</taxon>
        <taxon>Pseudomonadota</taxon>
        <taxon>Gammaproteobacteria</taxon>
        <taxon>Pseudomonadales</taxon>
        <taxon>Pseudomonadaceae</taxon>
        <taxon>Halopseudomonas</taxon>
    </lineage>
</organism>
<dbReference type="KEGG" id="pden:F1C79_16475"/>
<dbReference type="RefSeq" id="WP_151188017.1">
    <property type="nucleotide sequence ID" value="NZ_CP043626.1"/>
</dbReference>
<gene>
    <name evidence="2" type="ORF">F1C79_16475</name>
</gene>
<dbReference type="OrthoDB" id="9810385at2"/>
<protein>
    <submittedName>
        <fullName evidence="2">TIR domain-containing protein</fullName>
    </submittedName>
</protein>
<name>A0A9X7N124_PSEDE</name>
<dbReference type="AlphaFoldDB" id="A0A9X7N124"/>
<dbReference type="InterPro" id="IPR015032">
    <property type="entry name" value="ThsB__TIR-like_domain"/>
</dbReference>
<dbReference type="Proteomes" id="UP000326659">
    <property type="component" value="Chromosome"/>
</dbReference>
<evidence type="ECO:0000259" key="1">
    <source>
        <dbReference type="Pfam" id="PF08937"/>
    </source>
</evidence>